<evidence type="ECO:0000259" key="6">
    <source>
        <dbReference type="Pfam" id="PF25037"/>
    </source>
</evidence>
<dbReference type="GO" id="GO:0006623">
    <property type="term" value="P:protein targeting to vacuole"/>
    <property type="evidence" value="ECO:0007669"/>
    <property type="project" value="TreeGrafter"/>
</dbReference>
<dbReference type="PANTHER" id="PTHR16166:SF93">
    <property type="entry name" value="INTERMEMBRANE LIPID TRANSFER PROTEIN VPS13"/>
    <property type="match status" value="1"/>
</dbReference>
<keyword evidence="3" id="KW-0175">Coiled coil</keyword>
<evidence type="ECO:0008006" key="9">
    <source>
        <dbReference type="Google" id="ProtNLM"/>
    </source>
</evidence>
<feature type="region of interest" description="Disordered" evidence="4">
    <location>
        <begin position="843"/>
        <end position="862"/>
    </location>
</feature>
<reference evidence="7" key="1">
    <citation type="submission" date="2021-02" db="EMBL/GenBank/DDBJ databases">
        <authorList>
            <person name="Nowell W R."/>
        </authorList>
    </citation>
    <scope>NUCLEOTIDE SEQUENCE</scope>
</reference>
<dbReference type="PANTHER" id="PTHR16166">
    <property type="entry name" value="VACUOLAR PROTEIN SORTING-ASSOCIATED PROTEIN VPS13"/>
    <property type="match status" value="1"/>
</dbReference>
<gene>
    <name evidence="7" type="ORF">SEV965_LOCUS4442</name>
</gene>
<dbReference type="InterPro" id="IPR026854">
    <property type="entry name" value="VPS13_N"/>
</dbReference>
<name>A0A813Y370_9BILA</name>
<proteinExistence type="inferred from homology"/>
<evidence type="ECO:0000259" key="5">
    <source>
        <dbReference type="Pfam" id="PF12624"/>
    </source>
</evidence>
<feature type="domain" description="Intermembrane lipid transfer protein VPS13-like C-terminal" evidence="6">
    <location>
        <begin position="3633"/>
        <end position="3749"/>
    </location>
</feature>
<feature type="region of interest" description="Disordered" evidence="4">
    <location>
        <begin position="1021"/>
        <end position="1049"/>
    </location>
</feature>
<evidence type="ECO:0000256" key="2">
    <source>
        <dbReference type="ARBA" id="ARBA00022448"/>
    </source>
</evidence>
<feature type="domain" description="Chorein N-terminal" evidence="5">
    <location>
        <begin position="2"/>
        <end position="1192"/>
    </location>
</feature>
<dbReference type="Pfam" id="PF25037">
    <property type="entry name" value="VPS13_C"/>
    <property type="match status" value="2"/>
</dbReference>
<protein>
    <recommendedName>
        <fullName evidence="9">Vacuolar protein sorting-associated protein</fullName>
    </recommendedName>
</protein>
<evidence type="ECO:0000313" key="7">
    <source>
        <dbReference type="EMBL" id="CAF0877455.1"/>
    </source>
</evidence>
<evidence type="ECO:0000313" key="8">
    <source>
        <dbReference type="Proteomes" id="UP000663889"/>
    </source>
</evidence>
<dbReference type="EMBL" id="CAJNOU010000126">
    <property type="protein sequence ID" value="CAF0877455.1"/>
    <property type="molecule type" value="Genomic_DNA"/>
</dbReference>
<evidence type="ECO:0000256" key="3">
    <source>
        <dbReference type="SAM" id="Coils"/>
    </source>
</evidence>
<keyword evidence="2" id="KW-0813">Transport</keyword>
<comment type="caution">
    <text evidence="7">The sequence shown here is derived from an EMBL/GenBank/DDBJ whole genome shotgun (WGS) entry which is preliminary data.</text>
</comment>
<comment type="similarity">
    <text evidence="1">Belongs to the VPS13 family.</text>
</comment>
<dbReference type="InterPro" id="IPR056748">
    <property type="entry name" value="VPS13-like_C"/>
</dbReference>
<dbReference type="GO" id="GO:0045053">
    <property type="term" value="P:protein retention in Golgi apparatus"/>
    <property type="evidence" value="ECO:0007669"/>
    <property type="project" value="TreeGrafter"/>
</dbReference>
<feature type="coiled-coil region" evidence="3">
    <location>
        <begin position="111"/>
        <end position="138"/>
    </location>
</feature>
<evidence type="ECO:0000256" key="4">
    <source>
        <dbReference type="SAM" id="MobiDB-lite"/>
    </source>
</evidence>
<feature type="compositionally biased region" description="Basic residues" evidence="4">
    <location>
        <begin position="1021"/>
        <end position="1031"/>
    </location>
</feature>
<feature type="region of interest" description="Disordered" evidence="4">
    <location>
        <begin position="1862"/>
        <end position="1896"/>
    </location>
</feature>
<organism evidence="7 8">
    <name type="scientific">Rotaria sordida</name>
    <dbReference type="NCBI Taxonomy" id="392033"/>
    <lineage>
        <taxon>Eukaryota</taxon>
        <taxon>Metazoa</taxon>
        <taxon>Spiralia</taxon>
        <taxon>Gnathifera</taxon>
        <taxon>Rotifera</taxon>
        <taxon>Eurotatoria</taxon>
        <taxon>Bdelloidea</taxon>
        <taxon>Philodinida</taxon>
        <taxon>Philodinidae</taxon>
        <taxon>Rotaria</taxon>
    </lineage>
</organism>
<dbReference type="Proteomes" id="UP000663889">
    <property type="component" value="Unassembled WGS sequence"/>
</dbReference>
<sequence>MVFGHLTAYFIDKYLGDYIENLDSKQLKIDLWNGDVVLKDLSLKPNALANFNLPVTVAAGHLHKLSLHIPWKHLYIHPTKITIDGVYLLLTPKTDVQYDPERDEQSQYESKMKEVHKIEQFRKEKEEYENSKTISKHKDTFLERLQMHILRNLEFSISNIHIAFEDKTTKPEHPYSFGITLNYIKLFTTNTEWEPVISEEDSPIMYKFGEMSTLSIYWNSNVQTQSDLPQEDIVDILQENVDQNEQRVSDEMAYTPSEQEYVRPVFDAKIDLEQISLNINRNQYSDLLDLLEFQDRLNLKSKYIKYHTMIDNASILKPSLRRWKFAYAAILHEEVRPRLSSYKWENIKTNLDRLREYHEIYFQILNGDASKKQKQHAQELEKNIDVFNLLYLRRIVEIEFKKRKAEHKEQSWWDKLTSFFWSGDSNQENPEFNLDSATAADEKKKLYDAIGYADNNTQSNYPEEYVDIDLSVRLNMLELNVWSNINENDTQFKVIACAAIPDAGLIFKRRPAKPAFLFVVDLSSFQVFGIGENVLQTEMLNDNRPVLAQNRAQLEQKSFLHIEYETNPLNKPSDNRIQVISQSLEIIYDAFTINKLVECFQPDRKRDLQGIKEIAYSTFNDIKYRSHIFFNHYLKNIQSSDIDIDLPSFYFLLPENGVYRRGCPVLCFDFGHFTFKGGPSYTDQEVEIGKTTEDVPSTDDIPQSPYFPLKLRLENIQLLYANQNDDWNNARVQRDSPMHLIKPITIRVDIDKCIYSDNAILPAWKIGAHISTIDGRVSDARIFGINKIIQSIPFPELKEEEEVVTEILVESKTFEVAVPHRDTQKTLEAVENTTPVQKILQEASSAEEEGQTNDQTPEKNIESQDQVIELEATFELPRIDLLIEESVSDGSHDTHPFVRISILLIAARATMKTYDINFDASLADLSIVHEQFITSDNDRLRLIAIERYPDREDAPWINIHGLLTSPVNPLFGSTPYNSLENQVRVHIGKPVLILQLEALSSIVQFKNDLMEKIFREQHHVSTKRSVNKRTAPKQVVKQDPSSSSSSPMPTFQFEANLDGLRAIIGSEHSQILDIQIQDLHAYVLNSIEKTTANLLLTSFYVLDPNPKARFNKIISQLGNEKQLLRFDFSLFNYPKKYEKTLDDVDCDIKLQLTKVNLILLYKHIDLVLNMIDMFQTKSIEQKVPSNQTETSTVSETMEKFQKQARKLRLDVILNAPSIFIPISSYSNEGLFIDLGQLIIQTQAIDDSLMEEQVITMKNLLTSRVKLSKTNEILGDISLLECAELNILIDRLLYPDKAPHQSQILIKAYWDTIQIILAKDDYACIMKILKENFSEKIYHKIPKPAIQDQSEFKQTNQEKVIVTNKKSDQKIIQQIRFDAQIKKIALTLYLGNSNIRDRHTLRNENLIFVDLRLEMLKGHFRQLSDSSYSGKVQIQELLLDDRRETDCVTRLIDRGFQVDPKVPMFIVNLESKPKNEQGSMEVRQVDAQLESFYICMSPDYLLALQDFFISSLSSTDERRPHPPMIYSEPESDINYNLPLPAKSIGTYHRSFSTPERISTTTPVPSSETESDIETLVDVVIKTSKIILLEDQHNTNSNCLVLDITSQIRMVIVDDNTKISASLKDLTIYGSNFAELKNSKIKYRFLQPVDIDAILIMNIEQQKIDVRIGDITVQIPPAILHTIHNVMNSMGKLQTVVQTEADKINSKTLFDPKPFKDSNFWFIENNDEKQEVMEQTDILEVATGTPSQKKPAIEEAQKQKEKEEQMQTQNIRSQELIVNLNIIEVKLELGTGSVTKPVIAMCLSDMFVDVKNWSSNMSISSKIHVELALFNDNLLAWEPLIEPVINENGDVVCPWCITCSTSNYEDEEEENDEESRFLLDDPKSSSDSDQQQQKEEKKSLDAKQVIYIRADHLLNLTVTKTMLGLAQRLSTMFEEAYNRDLFLNEDDNDKSMLSIHNMTGCDIDINDITGVQFLEDNQLKMPLRLKYYDSIPLTIPSDRLSATRIPAISEQIVNRRQEFFVKIGDEVKTVDINQTWRRVFDFGPSSIPNWPVQLLCDSQLHNFRRRIVLSSIIKVFNRATMPIMILDIDSVEMGRVREVARIDAGEELYLPLNLLYVRTCPRLFISIDDADLTDQGRDFISFDWSIESSADRVLKMNNGKEAHFVFYKESKEAYSENTDEPIRTSFHIYVKLALHIINLLSLDVQCWIDTVEQVDLKPSHLYHSVSGGKKSVLKFVIPCYNDETWISALVDLDSKSDSSHNDHVVIFDNATTQETLKLLVRVDTYRQSYRVSLYSPFWIINCTDMKFELKIENEKTLIEAVEPAFFVCPKHFDSNKKKKGHIRLFSMGQDETLSEWSEGFSLDVIKTTGVASCKVANDRTYMVAIDIVTTSFGMTKILTLAPSTVIINKSTIEVEVTEAQSTRGEEQWRSIKPEGIIPFWPRDIEQGLMRVRYTHNRISSVVFRFNDKHRALLHMDDEERPALQVDVVATDYDGFRIVFGDYKTGDSPVLMVNCLKNRPIAFCQVEDIRTQILPPRHYVYYTWINPLKPQQLLVSSNSASATIELSPLCGRLETNDQQIVYYATFQDGPQMVLIFSDDIQLIEIVTSMPTLGEKMNQHIQIGICDIGIAVIDDIARNDLFYISINKSKEIWTETRKYLVKPLSSRLNHHLNEHYKSYIKHFNDDSNNQEIIKKQYRIDDNRNVSFDEDTAELSDHQDHRIYVHRQALDGLWIGFAWSTSNQALHVRINRIQIDNEHEFTLFPVVLHPIVSKASGTDAPGKPFIELSLFKTAQTRANIQHIKYLKLLIQEFDFCADQTLIMSILNFIKQEKAPGAPTINMDSDLKRINKPLEAITIAQSNSLPSEPKIFFDNLHLSPLKIHVSFSMHGFATNEQLLAEYPLVDFLLQTLNVAEVQDVILKLNCYERKGEQFTIAKLAEEAQNHFQNQFMRQLHVVVLGLDVLGNPFGVGAMEGPIEFIEGIASGTRHLVGSAIGGAAGAVSKITGVASKGLATLTFDQDYQNARIARKEVTGHSVSDVVLSGKNVGKDVVHGVKGVVKKPVTGAKKRGTTGFVKGLGKGFLGLVARPASGVADFTSTSFDVIKRVAVNEGVVHRVRSPRHVGRDGIIRPSSAHEIRGFYIFDRLNDEKHGPLDTYIAHIDCTEDWSTILLASFKRLLVLTRKSDSSNDYEVEWDCHYKDLKGPPVVKFKPSEIQIHLKEPKLLGLIKKDRPHETSVLYRNAGEARNVSFDEDTAELSDHQDHRIYVHRQALDGLWIGFAWSTSNQALHVRINRIQIDNEHEFTLLPVVLHPIVSKASGTDIPGKPFIELSLFKTAQTRANIQHIKYLKLLVQEFDFCADQTLIMSILNFVKQEKAPGAPTINMDSDLKRIYKPLEAITNAQSNSLPTEPKIFFDNLQLSPLKLHVSFSMHGFAEVQNVILKLNCYERKGEQFTIAKLAEEAQNHFQNQLMKQLHVVVLGLDVLGNPFGAGAMEGPIEFIEGIASGTRHLVGSVIGGATGAVSKVTGVASKGLATLTFDQDYQNARIARKEVAGHSVADVILSGKNVGKDVVYGVKGVVKKPVTGAKKRGTTGFVKGLGKGFLGLVARPASGVADFTSTSFDVIKRVAVHEGVVHRVRSPRHVGRDGIIRPSSAHKIRGLHIFDRLNDDEKYGPLDTYIAHIDCTEDLSTILLASFKRLLLLTIKSDSSDVYEVEWDCHYKDLKGPPVVKFKPNEIEIHLKEPKILGLMKKDQPHEISVPYRNTGEARYVVDKITQIMRAKEL</sequence>
<feature type="compositionally biased region" description="Basic and acidic residues" evidence="4">
    <location>
        <begin position="1872"/>
        <end position="1896"/>
    </location>
</feature>
<feature type="domain" description="Intermembrane lipid transfer protein VPS13-like C-terminal" evidence="6">
    <location>
        <begin position="3112"/>
        <end position="3217"/>
    </location>
</feature>
<accession>A0A813Y370</accession>
<dbReference type="Pfam" id="PF12624">
    <property type="entry name" value="VPS13_N"/>
    <property type="match status" value="1"/>
</dbReference>
<dbReference type="InterPro" id="IPR026847">
    <property type="entry name" value="VPS13"/>
</dbReference>
<feature type="compositionally biased region" description="Acidic residues" evidence="4">
    <location>
        <begin position="1862"/>
        <end position="1871"/>
    </location>
</feature>
<evidence type="ECO:0000256" key="1">
    <source>
        <dbReference type="ARBA" id="ARBA00006545"/>
    </source>
</evidence>